<dbReference type="CDD" id="cd03024">
    <property type="entry name" value="DsbA_FrnE"/>
    <property type="match status" value="1"/>
</dbReference>
<sequence length="220" mass="23520">MSARTDGPTVTVEVHADYACAWSRLGVHRFHQAVARLGDAAGRIELVHRAYRLAPDFPDEPRLSVEALAEMFGGRAQVDAMFAEMTAMGAAEGVAYRFDRVLEVNTLAAHRLVWLARQESPAVAAGLAVALFDAHFHDGVNIADHEELVTLAEKAGLPADRVRTFLASAEGTAEVLAEDAEARAKGVTAVPTFVLPSGEPLRGVTSTDEIHTALVRALAD</sequence>
<dbReference type="PATRIC" id="fig|953739.5.peg.1215"/>
<evidence type="ECO:0000313" key="2">
    <source>
        <dbReference type="EMBL" id="CCA59290.1"/>
    </source>
</evidence>
<reference evidence="2 3" key="1">
    <citation type="journal article" date="2011" name="BMC Genomics">
        <title>Genome-wide analysis of the role of GlnR in Streptomyces venezuelae provides new insights into global nitrogen regulation in actinomycetes.</title>
        <authorList>
            <person name="Pullan S.T."/>
            <person name="Bibb M.J."/>
            <person name="Merrick M."/>
        </authorList>
    </citation>
    <scope>NUCLEOTIDE SEQUENCE [LARGE SCALE GENOMIC DNA]</scope>
    <source>
        <strain evidence="3">ATCC 10712 / CBS 650.69 / DSM 40230 / JCM 4526 / NBRC 13096 / PD 04745</strain>
    </source>
</reference>
<protein>
    <submittedName>
        <fullName evidence="2">2-hydroxychromene-2-carboxylate isomerase or DsbA-thioredoxin domain</fullName>
    </submittedName>
</protein>
<evidence type="ECO:0000259" key="1">
    <source>
        <dbReference type="Pfam" id="PF01323"/>
    </source>
</evidence>
<evidence type="ECO:0000313" key="3">
    <source>
        <dbReference type="Proteomes" id="UP000006854"/>
    </source>
</evidence>
<dbReference type="PANTHER" id="PTHR13887:SF41">
    <property type="entry name" value="THIOREDOXIN SUPERFAMILY PROTEIN"/>
    <property type="match status" value="1"/>
</dbReference>
<gene>
    <name evidence="2" type="ordered locus">SVEN_6004</name>
</gene>
<dbReference type="KEGG" id="sve:SVEN_6004"/>
<dbReference type="GO" id="GO:0016491">
    <property type="term" value="F:oxidoreductase activity"/>
    <property type="evidence" value="ECO:0007669"/>
    <property type="project" value="InterPro"/>
</dbReference>
<dbReference type="eggNOG" id="COG2761">
    <property type="taxonomic scope" value="Bacteria"/>
</dbReference>
<dbReference type="PANTHER" id="PTHR13887">
    <property type="entry name" value="GLUTATHIONE S-TRANSFERASE KAPPA"/>
    <property type="match status" value="1"/>
</dbReference>
<dbReference type="AlphaFoldDB" id="F2RC39"/>
<dbReference type="Proteomes" id="UP000006854">
    <property type="component" value="Chromosome"/>
</dbReference>
<dbReference type="Gene3D" id="3.40.30.10">
    <property type="entry name" value="Glutaredoxin"/>
    <property type="match status" value="1"/>
</dbReference>
<dbReference type="SUPFAM" id="SSF52833">
    <property type="entry name" value="Thioredoxin-like"/>
    <property type="match status" value="1"/>
</dbReference>
<name>F2RC39_STRVP</name>
<dbReference type="RefSeq" id="WP_015037185.1">
    <property type="nucleotide sequence ID" value="NC_018750.1"/>
</dbReference>
<dbReference type="InterPro" id="IPR036249">
    <property type="entry name" value="Thioredoxin-like_sf"/>
</dbReference>
<organism evidence="2 3">
    <name type="scientific">Streptomyces venezuelae (strain ATCC 10712 / CBS 650.69 / DSM 40230 / JCM 4526 / NBRC 13096 / PD 04745)</name>
    <dbReference type="NCBI Taxonomy" id="953739"/>
    <lineage>
        <taxon>Bacteria</taxon>
        <taxon>Bacillati</taxon>
        <taxon>Actinomycetota</taxon>
        <taxon>Actinomycetes</taxon>
        <taxon>Kitasatosporales</taxon>
        <taxon>Streptomycetaceae</taxon>
        <taxon>Streptomyces</taxon>
    </lineage>
</organism>
<dbReference type="GeneID" id="51866547"/>
<keyword evidence="2" id="KW-0413">Isomerase</keyword>
<feature type="domain" description="DSBA-like thioredoxin" evidence="1">
    <location>
        <begin position="11"/>
        <end position="214"/>
    </location>
</feature>
<dbReference type="OrthoDB" id="9799122at2"/>
<dbReference type="STRING" id="953739.SVEN_6004"/>
<proteinExistence type="predicted"/>
<keyword evidence="3" id="KW-1185">Reference proteome</keyword>
<dbReference type="Pfam" id="PF01323">
    <property type="entry name" value="DSBA"/>
    <property type="match status" value="1"/>
</dbReference>
<dbReference type="GO" id="GO:0016853">
    <property type="term" value="F:isomerase activity"/>
    <property type="evidence" value="ECO:0007669"/>
    <property type="project" value="UniProtKB-KW"/>
</dbReference>
<accession>F2RC39</accession>
<dbReference type="EMBL" id="FR845719">
    <property type="protein sequence ID" value="CCA59290.1"/>
    <property type="molecule type" value="Genomic_DNA"/>
</dbReference>
<dbReference type="HOGENOM" id="CLU_069253_0_1_11"/>
<dbReference type="InterPro" id="IPR001853">
    <property type="entry name" value="DSBA-like_thioredoxin_dom"/>
</dbReference>